<sequence length="327" mass="38301">MLEYGCINQLLEILISRSQSGIKFRQLTDGKHLIQLIYDDDNQLRDCEFGHQKDQVKSFLSSFKRDLSNLIATSNITVESLDGKTLPEDLHWMNYTKLREECRQKHWTMKKVARDVASRENKLERDRYACPNDFNASKRRCTQAVSSTSDYPTSDDIDFDDFSFARSSRRERSLLIVPGTLWCGHSHDAATYTQLGRLCGIDRCCRRHDHCKRGIPGFTMRYNLYNYRPFTISHCHCDRRHKRDISELFRIPGTKWCGKGYSAEKYTRLGGFSKTDRCCRRHDLSCPFWIGGFETKYGLFNWRVNTLMHCNCDERINMCKKASESND</sequence>
<evidence type="ECO:0000313" key="9">
    <source>
        <dbReference type="EMBL" id="KAJ8946341.1"/>
    </source>
</evidence>
<dbReference type="InterPro" id="IPR033113">
    <property type="entry name" value="PLA2_histidine"/>
</dbReference>
<dbReference type="EMBL" id="JAPWTK010000189">
    <property type="protein sequence ID" value="KAJ8946341.1"/>
    <property type="molecule type" value="Genomic_DNA"/>
</dbReference>
<dbReference type="GO" id="GO:0006644">
    <property type="term" value="P:phospholipid metabolic process"/>
    <property type="evidence" value="ECO:0007669"/>
    <property type="project" value="InterPro"/>
</dbReference>
<dbReference type="Gene3D" id="1.20.90.10">
    <property type="entry name" value="Phospholipase A2 domain"/>
    <property type="match status" value="2"/>
</dbReference>
<dbReference type="AlphaFoldDB" id="A0AAV8Y5U2"/>
<dbReference type="GO" id="GO:0016042">
    <property type="term" value="P:lipid catabolic process"/>
    <property type="evidence" value="ECO:0007669"/>
    <property type="project" value="UniProtKB-KW"/>
</dbReference>
<dbReference type="EC" id="3.1.1.4" evidence="3"/>
<dbReference type="Pfam" id="PF05826">
    <property type="entry name" value="Phospholip_A2_2"/>
    <property type="match status" value="2"/>
</dbReference>
<comment type="subcellular location">
    <subcellularLocation>
        <location evidence="2">Secreted</location>
    </subcellularLocation>
</comment>
<evidence type="ECO:0000256" key="6">
    <source>
        <dbReference type="ARBA" id="ARBA00023098"/>
    </source>
</evidence>
<keyword evidence="5" id="KW-0442">Lipid degradation</keyword>
<comment type="caution">
    <text evidence="9">The sequence shown here is derived from an EMBL/GenBank/DDBJ whole genome shotgun (WGS) entry which is preliminary data.</text>
</comment>
<dbReference type="PROSITE" id="PS00118">
    <property type="entry name" value="PA2_HIS"/>
    <property type="match status" value="1"/>
</dbReference>
<evidence type="ECO:0000313" key="10">
    <source>
        <dbReference type="Proteomes" id="UP001162162"/>
    </source>
</evidence>
<evidence type="ECO:0000259" key="8">
    <source>
        <dbReference type="Pfam" id="PF05826"/>
    </source>
</evidence>
<evidence type="ECO:0000256" key="4">
    <source>
        <dbReference type="ARBA" id="ARBA00022525"/>
    </source>
</evidence>
<dbReference type="Proteomes" id="UP001162162">
    <property type="component" value="Unassembled WGS sequence"/>
</dbReference>
<reference evidence="9" key="1">
    <citation type="journal article" date="2023" name="Insect Mol. Biol.">
        <title>Genome sequencing provides insights into the evolution of gene families encoding plant cell wall-degrading enzymes in longhorned beetles.</title>
        <authorList>
            <person name="Shin N.R."/>
            <person name="Okamura Y."/>
            <person name="Kirsch R."/>
            <person name="Pauchet Y."/>
        </authorList>
    </citation>
    <scope>NUCLEOTIDE SEQUENCE</scope>
    <source>
        <strain evidence="9">AMC_N1</strain>
    </source>
</reference>
<dbReference type="SUPFAM" id="SSF48619">
    <property type="entry name" value="Phospholipase A2, PLA2"/>
    <property type="match status" value="2"/>
</dbReference>
<gene>
    <name evidence="9" type="ORF">NQ318_004231</name>
</gene>
<evidence type="ECO:0000256" key="5">
    <source>
        <dbReference type="ARBA" id="ARBA00022963"/>
    </source>
</evidence>
<dbReference type="GO" id="GO:0004623">
    <property type="term" value="F:phospholipase A2 activity"/>
    <property type="evidence" value="ECO:0007669"/>
    <property type="project" value="UniProtKB-EC"/>
</dbReference>
<proteinExistence type="predicted"/>
<organism evidence="9 10">
    <name type="scientific">Aromia moschata</name>
    <dbReference type="NCBI Taxonomy" id="1265417"/>
    <lineage>
        <taxon>Eukaryota</taxon>
        <taxon>Metazoa</taxon>
        <taxon>Ecdysozoa</taxon>
        <taxon>Arthropoda</taxon>
        <taxon>Hexapoda</taxon>
        <taxon>Insecta</taxon>
        <taxon>Pterygota</taxon>
        <taxon>Neoptera</taxon>
        <taxon>Endopterygota</taxon>
        <taxon>Coleoptera</taxon>
        <taxon>Polyphaga</taxon>
        <taxon>Cucujiformia</taxon>
        <taxon>Chrysomeloidea</taxon>
        <taxon>Cerambycidae</taxon>
        <taxon>Cerambycinae</taxon>
        <taxon>Callichromatini</taxon>
        <taxon>Aromia</taxon>
    </lineage>
</organism>
<protein>
    <recommendedName>
        <fullName evidence="3">phospholipase A2</fullName>
        <ecNumber evidence="3">3.1.1.4</ecNumber>
    </recommendedName>
    <alternativeName>
        <fullName evidence="7">Phosphatidylcholine 2-acylhydrolase</fullName>
    </alternativeName>
</protein>
<feature type="domain" description="Phospholipase A2-like central" evidence="8">
    <location>
        <begin position="176"/>
        <end position="243"/>
    </location>
</feature>
<keyword evidence="6" id="KW-0443">Lipid metabolism</keyword>
<evidence type="ECO:0000256" key="7">
    <source>
        <dbReference type="ARBA" id="ARBA00029903"/>
    </source>
</evidence>
<accession>A0AAV8Y5U2</accession>
<evidence type="ECO:0000256" key="2">
    <source>
        <dbReference type="ARBA" id="ARBA00004613"/>
    </source>
</evidence>
<dbReference type="InterPro" id="IPR016090">
    <property type="entry name" value="PLA2-like_dom"/>
</dbReference>
<keyword evidence="10" id="KW-1185">Reference proteome</keyword>
<dbReference type="PANTHER" id="PTHR12253">
    <property type="entry name" value="RH14732P"/>
    <property type="match status" value="1"/>
</dbReference>
<name>A0AAV8Y5U2_9CUCU</name>
<keyword evidence="4" id="KW-0964">Secreted</keyword>
<dbReference type="GO" id="GO:0005576">
    <property type="term" value="C:extracellular region"/>
    <property type="evidence" value="ECO:0007669"/>
    <property type="project" value="UniProtKB-SubCell"/>
</dbReference>
<evidence type="ECO:0000256" key="3">
    <source>
        <dbReference type="ARBA" id="ARBA00013278"/>
    </source>
</evidence>
<comment type="cofactor">
    <cofactor evidence="1">
        <name>Ca(2+)</name>
        <dbReference type="ChEBI" id="CHEBI:29108"/>
    </cofactor>
</comment>
<evidence type="ECO:0000256" key="1">
    <source>
        <dbReference type="ARBA" id="ARBA00001913"/>
    </source>
</evidence>
<feature type="domain" description="Phospholipase A2-like central" evidence="8">
    <location>
        <begin position="251"/>
        <end position="325"/>
    </location>
</feature>
<dbReference type="InterPro" id="IPR036444">
    <property type="entry name" value="PLipase_A2_dom_sf"/>
</dbReference>
<dbReference type="GO" id="GO:0050482">
    <property type="term" value="P:arachidonate secretion"/>
    <property type="evidence" value="ECO:0007669"/>
    <property type="project" value="InterPro"/>
</dbReference>